<reference evidence="1" key="1">
    <citation type="journal article" date="2012" name="Nature">
        <title>The tomato genome sequence provides insights into fleshy fruit evolution.</title>
        <authorList>
            <consortium name="Tomato Genome Consortium"/>
        </authorList>
    </citation>
    <scope>NUCLEOTIDE SEQUENCE [LARGE SCALE GENOMIC DNA]</scope>
    <source>
        <strain evidence="1">cv. Heinz 1706</strain>
    </source>
</reference>
<organism evidence="1">
    <name type="scientific">Solanum lycopersicum</name>
    <name type="common">Tomato</name>
    <name type="synonym">Lycopersicon esculentum</name>
    <dbReference type="NCBI Taxonomy" id="4081"/>
    <lineage>
        <taxon>Eukaryota</taxon>
        <taxon>Viridiplantae</taxon>
        <taxon>Streptophyta</taxon>
        <taxon>Embryophyta</taxon>
        <taxon>Tracheophyta</taxon>
        <taxon>Spermatophyta</taxon>
        <taxon>Magnoliopsida</taxon>
        <taxon>eudicotyledons</taxon>
        <taxon>Gunneridae</taxon>
        <taxon>Pentapetalae</taxon>
        <taxon>asterids</taxon>
        <taxon>lamiids</taxon>
        <taxon>Solanales</taxon>
        <taxon>Solanaceae</taxon>
        <taxon>Solanoideae</taxon>
        <taxon>Solaneae</taxon>
        <taxon>Solanum</taxon>
        <taxon>Solanum subgen. Lycopersicon</taxon>
    </lineage>
</organism>
<evidence type="ECO:0000313" key="2">
    <source>
        <dbReference type="Proteomes" id="UP000004994"/>
    </source>
</evidence>
<dbReference type="InParanoid" id="A0A3Q7FYG5"/>
<dbReference type="Proteomes" id="UP000004994">
    <property type="component" value="Chromosome 4"/>
</dbReference>
<dbReference type="Gramene" id="Solyc04g016040.1.1">
    <property type="protein sequence ID" value="Solyc04g016040.1.1.1"/>
    <property type="gene ID" value="Solyc04g016040.1"/>
</dbReference>
<sequence length="50" mass="5769">MAYGYAKCNRAFCYDNKNKDNIGAIRQNLFDSIKFEKGLMEIHPAKSHCL</sequence>
<dbReference type="AlphaFoldDB" id="A0A3Q7FYG5"/>
<name>A0A3Q7FYG5_SOLLC</name>
<keyword evidence="2" id="KW-1185">Reference proteome</keyword>
<reference evidence="1" key="2">
    <citation type="submission" date="2019-01" db="UniProtKB">
        <authorList>
            <consortium name="EnsemblPlants"/>
        </authorList>
    </citation>
    <scope>IDENTIFICATION</scope>
    <source>
        <strain evidence="1">cv. Heinz 1706</strain>
    </source>
</reference>
<proteinExistence type="predicted"/>
<dbReference type="PaxDb" id="4081-Solyc04g016040.1.1"/>
<dbReference type="EnsemblPlants" id="Solyc04g016040.1.1">
    <property type="protein sequence ID" value="Solyc04g016040.1.1.1"/>
    <property type="gene ID" value="Solyc04g016040.1"/>
</dbReference>
<evidence type="ECO:0000313" key="1">
    <source>
        <dbReference type="EnsemblPlants" id="Solyc04g016040.1.1.1"/>
    </source>
</evidence>
<accession>A0A3Q7FYG5</accession>
<protein>
    <submittedName>
        <fullName evidence="1">Uncharacterized protein</fullName>
    </submittedName>
</protein>